<dbReference type="InterPro" id="IPR006464">
    <property type="entry name" value="AcTrfase_RimI/Ard1"/>
</dbReference>
<dbReference type="EMBL" id="ARYK01000006">
    <property type="protein sequence ID" value="KCZ90783.1"/>
    <property type="molecule type" value="Genomic_DNA"/>
</dbReference>
<reference evidence="7 8" key="1">
    <citation type="journal article" date="2014" name="Antonie Van Leeuwenhoek">
        <title>Hyphomonas beringensis sp. nov. and Hyphomonas chukchiensis sp. nov., isolated from surface seawater of the Bering Sea and Chukchi Sea.</title>
        <authorList>
            <person name="Li C."/>
            <person name="Lai Q."/>
            <person name="Li G."/>
            <person name="Dong C."/>
            <person name="Wang J."/>
            <person name="Liao Y."/>
            <person name="Shao Z."/>
        </authorList>
    </citation>
    <scope>NUCLEOTIDE SEQUENCE [LARGE SCALE GENOMIC DNA]</scope>
    <source>
        <strain evidence="7 8">MHS-2</strain>
    </source>
</reference>
<evidence type="ECO:0000259" key="6">
    <source>
        <dbReference type="PROSITE" id="PS51186"/>
    </source>
</evidence>
<comment type="function">
    <text evidence="5">Acetylates the N-terminal alanine of ribosomal protein bS18.</text>
</comment>
<dbReference type="RefSeq" id="WP_051618594.1">
    <property type="nucleotide sequence ID" value="NZ_ARYK01000006.1"/>
</dbReference>
<evidence type="ECO:0000256" key="1">
    <source>
        <dbReference type="ARBA" id="ARBA00005395"/>
    </source>
</evidence>
<evidence type="ECO:0000256" key="5">
    <source>
        <dbReference type="RuleBase" id="RU363094"/>
    </source>
</evidence>
<keyword evidence="3 7" id="KW-0808">Transferase</keyword>
<sequence>MTTGLIVLQPDDAWQVAMLHAAAFPDPWSAAAFRDLLSESTSLGLGLEQHGALAGFILIQTVVGEADILSVATRPDLRRTGIASRLLHALLARLGERGVARITLDVAEDNPGARRLYESFGFSVDGRRPGYYTSGRDVPVAAILMSKSLSL</sequence>
<dbReference type="Proteomes" id="UP000025171">
    <property type="component" value="Unassembled WGS sequence"/>
</dbReference>
<evidence type="ECO:0000313" key="7">
    <source>
        <dbReference type="EMBL" id="KCZ90783.1"/>
    </source>
</evidence>
<evidence type="ECO:0000313" key="8">
    <source>
        <dbReference type="Proteomes" id="UP000025171"/>
    </source>
</evidence>
<evidence type="ECO:0000256" key="3">
    <source>
        <dbReference type="ARBA" id="ARBA00022679"/>
    </source>
</evidence>
<dbReference type="EC" id="2.3.1.266" evidence="5"/>
<evidence type="ECO:0000256" key="4">
    <source>
        <dbReference type="ARBA" id="ARBA00023315"/>
    </source>
</evidence>
<dbReference type="InterPro" id="IPR050680">
    <property type="entry name" value="YpeA/RimI_acetyltransf"/>
</dbReference>
<dbReference type="GO" id="GO:0005737">
    <property type="term" value="C:cytoplasm"/>
    <property type="evidence" value="ECO:0007669"/>
    <property type="project" value="UniProtKB-SubCell"/>
</dbReference>
<dbReference type="InterPro" id="IPR000182">
    <property type="entry name" value="GNAT_dom"/>
</dbReference>
<dbReference type="GO" id="GO:0008999">
    <property type="term" value="F:protein-N-terminal-alanine acetyltransferase activity"/>
    <property type="evidence" value="ECO:0007669"/>
    <property type="project" value="UniProtKB-EC"/>
</dbReference>
<dbReference type="PANTHER" id="PTHR43420:SF44">
    <property type="entry name" value="ACETYLTRANSFERASE YPEA"/>
    <property type="match status" value="1"/>
</dbReference>
<keyword evidence="2 5" id="KW-0963">Cytoplasm</keyword>
<dbReference type="PATRIC" id="fig|1280950.3.peg.2620"/>
<accession>A0A059FJX1</accession>
<dbReference type="AlphaFoldDB" id="A0A059FJX1"/>
<evidence type="ECO:0000256" key="2">
    <source>
        <dbReference type="ARBA" id="ARBA00022490"/>
    </source>
</evidence>
<dbReference type="STRING" id="1280950.HJO_13066"/>
<feature type="domain" description="N-acetyltransferase" evidence="6">
    <location>
        <begin position="3"/>
        <end position="150"/>
    </location>
</feature>
<organism evidence="7 8">
    <name type="scientific">Hyphomonas johnsonii MHS-2</name>
    <dbReference type="NCBI Taxonomy" id="1280950"/>
    <lineage>
        <taxon>Bacteria</taxon>
        <taxon>Pseudomonadati</taxon>
        <taxon>Pseudomonadota</taxon>
        <taxon>Alphaproteobacteria</taxon>
        <taxon>Hyphomonadales</taxon>
        <taxon>Hyphomonadaceae</taxon>
        <taxon>Hyphomonas</taxon>
    </lineage>
</organism>
<dbReference type="Gene3D" id="3.40.630.30">
    <property type="match status" value="1"/>
</dbReference>
<gene>
    <name evidence="7" type="ORF">HJO_13066</name>
</gene>
<dbReference type="NCBIfam" id="TIGR01575">
    <property type="entry name" value="rimI"/>
    <property type="match status" value="1"/>
</dbReference>
<dbReference type="PROSITE" id="PS51186">
    <property type="entry name" value="GNAT"/>
    <property type="match status" value="1"/>
</dbReference>
<dbReference type="InterPro" id="IPR016181">
    <property type="entry name" value="Acyl_CoA_acyltransferase"/>
</dbReference>
<comment type="caution">
    <text evidence="7">The sequence shown here is derived from an EMBL/GenBank/DDBJ whole genome shotgun (WGS) entry which is preliminary data.</text>
</comment>
<proteinExistence type="inferred from homology"/>
<dbReference type="SUPFAM" id="SSF55729">
    <property type="entry name" value="Acyl-CoA N-acyltransferases (Nat)"/>
    <property type="match status" value="1"/>
</dbReference>
<keyword evidence="8" id="KW-1185">Reference proteome</keyword>
<dbReference type="PANTHER" id="PTHR43420">
    <property type="entry name" value="ACETYLTRANSFERASE"/>
    <property type="match status" value="1"/>
</dbReference>
<dbReference type="eggNOG" id="COG0456">
    <property type="taxonomic scope" value="Bacteria"/>
</dbReference>
<dbReference type="OrthoDB" id="9804026at2"/>
<comment type="catalytic activity">
    <reaction evidence="5">
        <text>N-terminal L-alanyl-[ribosomal protein bS18] + acetyl-CoA = N-terminal N(alpha)-acetyl-L-alanyl-[ribosomal protein bS18] + CoA + H(+)</text>
        <dbReference type="Rhea" id="RHEA:43756"/>
        <dbReference type="Rhea" id="RHEA-COMP:10676"/>
        <dbReference type="Rhea" id="RHEA-COMP:10677"/>
        <dbReference type="ChEBI" id="CHEBI:15378"/>
        <dbReference type="ChEBI" id="CHEBI:57287"/>
        <dbReference type="ChEBI" id="CHEBI:57288"/>
        <dbReference type="ChEBI" id="CHEBI:64718"/>
        <dbReference type="ChEBI" id="CHEBI:83683"/>
        <dbReference type="EC" id="2.3.1.266"/>
    </reaction>
</comment>
<protein>
    <recommendedName>
        <fullName evidence="5">[Ribosomal protein bS18]-alanine N-acetyltransferase</fullName>
        <ecNumber evidence="5">2.3.1.266</ecNumber>
    </recommendedName>
</protein>
<comment type="similarity">
    <text evidence="1 5">Belongs to the acetyltransferase family. RimI subfamily.</text>
</comment>
<keyword evidence="4" id="KW-0012">Acyltransferase</keyword>
<dbReference type="Pfam" id="PF00583">
    <property type="entry name" value="Acetyltransf_1"/>
    <property type="match status" value="1"/>
</dbReference>
<comment type="subcellular location">
    <subcellularLocation>
        <location evidence="5">Cytoplasm</location>
    </subcellularLocation>
</comment>
<name>A0A059FJX1_9PROT</name>